<dbReference type="Proteomes" id="UP000678679">
    <property type="component" value="Chromosome 2"/>
</dbReference>
<feature type="transmembrane region" description="Helical" evidence="1">
    <location>
        <begin position="27"/>
        <end position="52"/>
    </location>
</feature>
<sequence>MKKLLKSIKTVVKAVKDFFETASTTEIVCAVAVTTTLVLTPFVGSVPFIVALAGELCVSVPVLLSVLFATELASLITLVANA</sequence>
<dbReference type="EMBL" id="CP076133">
    <property type="protein sequence ID" value="QWG04604.1"/>
    <property type="molecule type" value="Genomic_DNA"/>
</dbReference>
<evidence type="ECO:0000313" key="3">
    <source>
        <dbReference type="Proteomes" id="UP000678679"/>
    </source>
</evidence>
<keyword evidence="3" id="KW-1185">Reference proteome</keyword>
<keyword evidence="1" id="KW-0812">Transmembrane</keyword>
<dbReference type="RefSeq" id="WP_169665496.1">
    <property type="nucleotide sequence ID" value="NZ_CP076133.1"/>
</dbReference>
<keyword evidence="1" id="KW-1133">Transmembrane helix</keyword>
<protein>
    <submittedName>
        <fullName evidence="2">Uncharacterized protein</fullName>
    </submittedName>
</protein>
<accession>A0AAX1NAL0</accession>
<feature type="transmembrane region" description="Helical" evidence="1">
    <location>
        <begin position="58"/>
        <end position="80"/>
    </location>
</feature>
<organism evidence="2 3">
    <name type="scientific">Flammeovirga yaeyamensis</name>
    <dbReference type="NCBI Taxonomy" id="367791"/>
    <lineage>
        <taxon>Bacteria</taxon>
        <taxon>Pseudomonadati</taxon>
        <taxon>Bacteroidota</taxon>
        <taxon>Cytophagia</taxon>
        <taxon>Cytophagales</taxon>
        <taxon>Flammeovirgaceae</taxon>
        <taxon>Flammeovirga</taxon>
    </lineage>
</organism>
<evidence type="ECO:0000313" key="2">
    <source>
        <dbReference type="EMBL" id="QWG04604.1"/>
    </source>
</evidence>
<reference evidence="2 3" key="1">
    <citation type="submission" date="2021-05" db="EMBL/GenBank/DDBJ databases">
        <title>Comparative genomic studies on the polysaccharide-degrading batcterial strains of the Flammeovirga genus.</title>
        <authorList>
            <person name="Zewei F."/>
            <person name="Zheng Z."/>
            <person name="Yu L."/>
            <person name="Ruyue G."/>
            <person name="Yanhong M."/>
            <person name="Yuanyuan C."/>
            <person name="Jingyan G."/>
            <person name="Wenjun H."/>
        </authorList>
    </citation>
    <scope>NUCLEOTIDE SEQUENCE [LARGE SCALE GENOMIC DNA]</scope>
    <source>
        <strain evidence="2 3">NBRC:100898</strain>
    </source>
</reference>
<proteinExistence type="predicted"/>
<name>A0AAX1NAL0_9BACT</name>
<gene>
    <name evidence="2" type="ORF">KMW28_27280</name>
</gene>
<dbReference type="AlphaFoldDB" id="A0AAX1NAL0"/>
<evidence type="ECO:0000256" key="1">
    <source>
        <dbReference type="SAM" id="Phobius"/>
    </source>
</evidence>
<dbReference type="KEGG" id="fya:KMW28_27280"/>
<keyword evidence="1" id="KW-0472">Membrane</keyword>